<accession>A0ABP8NLI8</accession>
<dbReference type="Proteomes" id="UP001500067">
    <property type="component" value="Unassembled WGS sequence"/>
</dbReference>
<feature type="domain" description="Glycosyltransferase 2-like" evidence="1">
    <location>
        <begin position="7"/>
        <end position="173"/>
    </location>
</feature>
<dbReference type="PANTHER" id="PTHR10859:SF91">
    <property type="entry name" value="DOLICHYL-PHOSPHATE BETA-GLUCOSYLTRANSFERASE"/>
    <property type="match status" value="1"/>
</dbReference>
<keyword evidence="3" id="KW-1185">Reference proteome</keyword>
<organism evidence="2 3">
    <name type="scientific">Nemorincola caseinilytica</name>
    <dbReference type="NCBI Taxonomy" id="2054315"/>
    <lineage>
        <taxon>Bacteria</taxon>
        <taxon>Pseudomonadati</taxon>
        <taxon>Bacteroidota</taxon>
        <taxon>Chitinophagia</taxon>
        <taxon>Chitinophagales</taxon>
        <taxon>Chitinophagaceae</taxon>
        <taxon>Nemorincola</taxon>
    </lineage>
</organism>
<dbReference type="PANTHER" id="PTHR10859">
    <property type="entry name" value="GLYCOSYL TRANSFERASE"/>
    <property type="match status" value="1"/>
</dbReference>
<evidence type="ECO:0000313" key="2">
    <source>
        <dbReference type="EMBL" id="GAA4467638.1"/>
    </source>
</evidence>
<evidence type="ECO:0000313" key="3">
    <source>
        <dbReference type="Proteomes" id="UP001500067"/>
    </source>
</evidence>
<protein>
    <recommendedName>
        <fullName evidence="1">Glycosyltransferase 2-like domain-containing protein</fullName>
    </recommendedName>
</protein>
<dbReference type="EMBL" id="BAABFA010000017">
    <property type="protein sequence ID" value="GAA4467638.1"/>
    <property type="molecule type" value="Genomic_DNA"/>
</dbReference>
<comment type="caution">
    <text evidence="2">The sequence shown here is derived from an EMBL/GenBank/DDBJ whole genome shotgun (WGS) entry which is preliminary data.</text>
</comment>
<dbReference type="Gene3D" id="3.90.550.10">
    <property type="entry name" value="Spore Coat Polysaccharide Biosynthesis Protein SpsA, Chain A"/>
    <property type="match status" value="1"/>
</dbReference>
<dbReference type="SUPFAM" id="SSF53448">
    <property type="entry name" value="Nucleotide-diphospho-sugar transferases"/>
    <property type="match status" value="1"/>
</dbReference>
<name>A0ABP8NLI8_9BACT</name>
<evidence type="ECO:0000259" key="1">
    <source>
        <dbReference type="Pfam" id="PF00535"/>
    </source>
</evidence>
<proteinExistence type="predicted"/>
<sequence length="238" mass="27415">MPRMPVSLILPCYAPQPGWEQIVRSGAEAFRQVIGEQMELILVLDGRSDTVTDATLQWLKDNLPYLQVIQYDENMGKGYAIRQGVTAAGGDIIMYTDIDLPYTLASMEAVYRRLHNNECDIAAGVKDEAYYSHVPAMRRIISRGLRFFTRSLLSMPITDTQCGLKGFRRSAAEVFLSTTINRYLFDLEFIYKGCCDKRYRVMAIPVTLRDNITFRRMNYRILLPEMADFMKLLLNRPR</sequence>
<dbReference type="InterPro" id="IPR029044">
    <property type="entry name" value="Nucleotide-diphossugar_trans"/>
</dbReference>
<dbReference type="InterPro" id="IPR001173">
    <property type="entry name" value="Glyco_trans_2-like"/>
</dbReference>
<dbReference type="Pfam" id="PF00535">
    <property type="entry name" value="Glycos_transf_2"/>
    <property type="match status" value="1"/>
</dbReference>
<reference evidence="3" key="1">
    <citation type="journal article" date="2019" name="Int. J. Syst. Evol. Microbiol.">
        <title>The Global Catalogue of Microorganisms (GCM) 10K type strain sequencing project: providing services to taxonomists for standard genome sequencing and annotation.</title>
        <authorList>
            <consortium name="The Broad Institute Genomics Platform"/>
            <consortium name="The Broad Institute Genome Sequencing Center for Infectious Disease"/>
            <person name="Wu L."/>
            <person name="Ma J."/>
        </authorList>
    </citation>
    <scope>NUCLEOTIDE SEQUENCE [LARGE SCALE GENOMIC DNA]</scope>
    <source>
        <strain evidence="3">JCM 32105</strain>
    </source>
</reference>
<gene>
    <name evidence="2" type="ORF">GCM10023093_23860</name>
</gene>